<feature type="region of interest" description="Disordered" evidence="7">
    <location>
        <begin position="346"/>
        <end position="369"/>
    </location>
</feature>
<dbReference type="PANTHER" id="PTHR12822:SF3">
    <property type="entry name" value="PROTEIN YIPF2"/>
    <property type="match status" value="1"/>
</dbReference>
<protein>
    <recommendedName>
        <fullName evidence="6">Protein YIPF</fullName>
    </recommendedName>
</protein>
<evidence type="ECO:0000256" key="6">
    <source>
        <dbReference type="RuleBase" id="RU361264"/>
    </source>
</evidence>
<evidence type="ECO:0000256" key="4">
    <source>
        <dbReference type="ARBA" id="ARBA00022989"/>
    </source>
</evidence>
<dbReference type="GO" id="GO:0016192">
    <property type="term" value="P:vesicle-mediated transport"/>
    <property type="evidence" value="ECO:0007669"/>
    <property type="project" value="InterPro"/>
</dbReference>
<evidence type="ECO:0000256" key="7">
    <source>
        <dbReference type="SAM" id="MobiDB-lite"/>
    </source>
</evidence>
<dbReference type="Proteomes" id="UP000248484">
    <property type="component" value="Unplaced"/>
</dbReference>
<reference evidence="10" key="1">
    <citation type="submission" date="2025-08" db="UniProtKB">
        <authorList>
            <consortium name="RefSeq"/>
        </authorList>
    </citation>
    <scope>IDENTIFICATION</scope>
    <source>
        <tissue evidence="10">Muscle</tissue>
    </source>
</reference>
<evidence type="ECO:0000256" key="2">
    <source>
        <dbReference type="ARBA" id="ARBA00010596"/>
    </source>
</evidence>
<evidence type="ECO:0000256" key="5">
    <source>
        <dbReference type="ARBA" id="ARBA00023136"/>
    </source>
</evidence>
<keyword evidence="3 6" id="KW-0812">Transmembrane</keyword>
<dbReference type="InterPro" id="IPR006977">
    <property type="entry name" value="Yip1_dom"/>
</dbReference>
<keyword evidence="9" id="KW-1185">Reference proteome</keyword>
<dbReference type="GO" id="GO:0000139">
    <property type="term" value="C:Golgi membrane"/>
    <property type="evidence" value="ECO:0007669"/>
    <property type="project" value="UniProtKB-SubCell"/>
</dbReference>
<feature type="compositionally biased region" description="Pro residues" evidence="7">
    <location>
        <begin position="360"/>
        <end position="369"/>
    </location>
</feature>
<dbReference type="AlphaFoldDB" id="A0A455AWI8"/>
<evidence type="ECO:0000313" key="10">
    <source>
        <dbReference type="RefSeq" id="XP_028341025.1"/>
    </source>
</evidence>
<proteinExistence type="inferred from homology"/>
<feature type="transmembrane region" description="Helical" evidence="6">
    <location>
        <begin position="283"/>
        <end position="304"/>
    </location>
</feature>
<name>A0A455AWI8_PHYMC</name>
<dbReference type="InParanoid" id="A0A455AWI8"/>
<evidence type="ECO:0000259" key="8">
    <source>
        <dbReference type="Pfam" id="PF04893"/>
    </source>
</evidence>
<evidence type="ECO:0000256" key="3">
    <source>
        <dbReference type="ARBA" id="ARBA00022692"/>
    </source>
</evidence>
<dbReference type="OrthoDB" id="10256463at2759"/>
<dbReference type="InterPro" id="IPR039765">
    <property type="entry name" value="Yip5/YIPF1/YIPF2"/>
</dbReference>
<feature type="transmembrane region" description="Helical" evidence="6">
    <location>
        <begin position="311"/>
        <end position="335"/>
    </location>
</feature>
<feature type="region of interest" description="Disordered" evidence="7">
    <location>
        <begin position="20"/>
        <end position="45"/>
    </location>
</feature>
<dbReference type="GeneID" id="102993037"/>
<dbReference type="CTD" id="78992"/>
<organism evidence="9 10">
    <name type="scientific">Physeter macrocephalus</name>
    <name type="common">Sperm whale</name>
    <name type="synonym">Physeter catodon</name>
    <dbReference type="NCBI Taxonomy" id="9755"/>
    <lineage>
        <taxon>Eukaryota</taxon>
        <taxon>Metazoa</taxon>
        <taxon>Chordata</taxon>
        <taxon>Craniata</taxon>
        <taxon>Vertebrata</taxon>
        <taxon>Euteleostomi</taxon>
        <taxon>Mammalia</taxon>
        <taxon>Eutheria</taxon>
        <taxon>Laurasiatheria</taxon>
        <taxon>Artiodactyla</taxon>
        <taxon>Whippomorpha</taxon>
        <taxon>Cetacea</taxon>
        <taxon>Odontoceti</taxon>
        <taxon>Physeteridae</taxon>
        <taxon>Physeter</taxon>
    </lineage>
</organism>
<dbReference type="Pfam" id="PF04893">
    <property type="entry name" value="Yip1"/>
    <property type="match status" value="1"/>
</dbReference>
<dbReference type="GO" id="GO:0031267">
    <property type="term" value="F:small GTPase binding"/>
    <property type="evidence" value="ECO:0007669"/>
    <property type="project" value="InterPro"/>
</dbReference>
<feature type="transmembrane region" description="Helical" evidence="6">
    <location>
        <begin position="218"/>
        <end position="238"/>
    </location>
</feature>
<gene>
    <name evidence="10" type="primary">YIPF2</name>
</gene>
<accession>A0A455AWI8</accession>
<sequence>MLLSDRSTVVCGWQAGCAGAESPGPRRLRAGCGDGPERPWQRQTSWPSTSSRKLLICWPRTQMRPPPEVISWSPSSTWLWPWTQVAATELRTRWRRMTRPRSYRRRSSSLVSGPLATIRASLTWTPHRPWASAGNMHLGEQELLPRLVLDRIKGSLLPRPGHNFVRHHLRNRPDLYGPFWICATLAFVLAITGNLTLVLAQRRDPSIHYSPQFHKVTVAGTAIYCYAWLVPLALWGFLQWRKGVRERVGPYTFLETVCVYGYSLFVFIPTVVLWLIPVPWLQWLSGALALGLSAAGLVFTLWPVVREDTRLAAVLLLSVAVLLHALLATGCKFYFFQPLPLEPAAPPHQATSQPPTVLLSPPPPRSAAA</sequence>
<keyword evidence="5 6" id="KW-0472">Membrane</keyword>
<comment type="similarity">
    <text evidence="2 6">Belongs to the YIP1 family.</text>
</comment>
<dbReference type="FunCoup" id="A0A455AWI8">
    <property type="interactions" value="2252"/>
</dbReference>
<evidence type="ECO:0000313" key="9">
    <source>
        <dbReference type="Proteomes" id="UP000248484"/>
    </source>
</evidence>
<dbReference type="RefSeq" id="XP_028341025.1">
    <property type="nucleotide sequence ID" value="XM_028485224.2"/>
</dbReference>
<comment type="subcellular location">
    <subcellularLocation>
        <location evidence="6">Golgi apparatus membrane</location>
        <topology evidence="6">Multi-pass membrane protein</topology>
    </subcellularLocation>
    <subcellularLocation>
        <location evidence="1">Golgi apparatus</location>
        <location evidence="1">cis-Golgi network membrane</location>
        <topology evidence="1">Multi-pass membrane protein</topology>
    </subcellularLocation>
</comment>
<feature type="transmembrane region" description="Helical" evidence="6">
    <location>
        <begin position="259"/>
        <end position="277"/>
    </location>
</feature>
<dbReference type="PANTHER" id="PTHR12822">
    <property type="entry name" value="PROTEIN YIPF"/>
    <property type="match status" value="1"/>
</dbReference>
<feature type="transmembrane region" description="Helical" evidence="6">
    <location>
        <begin position="175"/>
        <end position="198"/>
    </location>
</feature>
<feature type="domain" description="Yip1" evidence="8">
    <location>
        <begin position="156"/>
        <end position="328"/>
    </location>
</feature>
<evidence type="ECO:0000256" key="1">
    <source>
        <dbReference type="ARBA" id="ARBA00004257"/>
    </source>
</evidence>
<keyword evidence="4 6" id="KW-1133">Transmembrane helix</keyword>